<dbReference type="GO" id="GO:1902201">
    <property type="term" value="P:negative regulation of bacterial-type flagellum-dependent cell motility"/>
    <property type="evidence" value="ECO:0007669"/>
    <property type="project" value="TreeGrafter"/>
</dbReference>
<feature type="modified residue" description="4-aspartylphosphate" evidence="1">
    <location>
        <position position="160"/>
    </location>
</feature>
<dbReference type="InterPro" id="IPR043128">
    <property type="entry name" value="Rev_trsase/Diguanyl_cyclase"/>
</dbReference>
<feature type="domain" description="Response regulatory" evidence="2">
    <location>
        <begin position="412"/>
        <end position="536"/>
    </location>
</feature>
<evidence type="ECO:0000256" key="1">
    <source>
        <dbReference type="PROSITE-ProRule" id="PRU00169"/>
    </source>
</evidence>
<dbReference type="OrthoDB" id="9759607at2"/>
<dbReference type="GO" id="GO:0005886">
    <property type="term" value="C:plasma membrane"/>
    <property type="evidence" value="ECO:0007669"/>
    <property type="project" value="TreeGrafter"/>
</dbReference>
<dbReference type="SUPFAM" id="SSF47226">
    <property type="entry name" value="Histidine-containing phosphotransfer domain, HPT domain"/>
    <property type="match status" value="1"/>
</dbReference>
<dbReference type="PANTHER" id="PTHR45138">
    <property type="entry name" value="REGULATORY COMPONENTS OF SENSORY TRANSDUCTION SYSTEM"/>
    <property type="match status" value="1"/>
</dbReference>
<evidence type="ECO:0000313" key="4">
    <source>
        <dbReference type="EMBL" id="KOO37117.1"/>
    </source>
</evidence>
<feature type="modified residue" description="4-aspartylphosphate" evidence="1">
    <location>
        <position position="469"/>
    </location>
</feature>
<dbReference type="STRING" id="284581.AMD01_21760"/>
<proteinExistence type="predicted"/>
<dbReference type="Gene3D" id="3.40.50.2300">
    <property type="match status" value="2"/>
</dbReference>
<dbReference type="PATRIC" id="fig|284581.3.peg.3198"/>
<dbReference type="Proteomes" id="UP000037558">
    <property type="component" value="Unassembled WGS sequence"/>
</dbReference>
<dbReference type="InterPro" id="IPR036641">
    <property type="entry name" value="HPT_dom_sf"/>
</dbReference>
<dbReference type="InterPro" id="IPR000160">
    <property type="entry name" value="GGDEF_dom"/>
</dbReference>
<dbReference type="RefSeq" id="WP_053403546.1">
    <property type="nucleotide sequence ID" value="NZ_JAUKEN010000003.1"/>
</dbReference>
<dbReference type="GO" id="GO:0052621">
    <property type="term" value="F:diguanylate cyclase activity"/>
    <property type="evidence" value="ECO:0007669"/>
    <property type="project" value="TreeGrafter"/>
</dbReference>
<comment type="caution">
    <text evidence="4">The sequence shown here is derived from an EMBL/GenBank/DDBJ whole genome shotgun (WGS) entry which is preliminary data.</text>
</comment>
<protein>
    <recommendedName>
        <fullName evidence="6">Diguanylate cyclase</fullName>
    </recommendedName>
</protein>
<dbReference type="SMART" id="SM00448">
    <property type="entry name" value="REC"/>
    <property type="match status" value="2"/>
</dbReference>
<dbReference type="PANTHER" id="PTHR45138:SF9">
    <property type="entry name" value="DIGUANYLATE CYCLASE DGCM-RELATED"/>
    <property type="match status" value="1"/>
</dbReference>
<keyword evidence="5" id="KW-1185">Reference proteome</keyword>
<dbReference type="FunFam" id="3.30.70.270:FF:000001">
    <property type="entry name" value="Diguanylate cyclase domain protein"/>
    <property type="match status" value="1"/>
</dbReference>
<organism evidence="4 5">
    <name type="scientific">Priestia koreensis</name>
    <dbReference type="NCBI Taxonomy" id="284581"/>
    <lineage>
        <taxon>Bacteria</taxon>
        <taxon>Bacillati</taxon>
        <taxon>Bacillota</taxon>
        <taxon>Bacilli</taxon>
        <taxon>Bacillales</taxon>
        <taxon>Bacillaceae</taxon>
        <taxon>Priestia</taxon>
    </lineage>
</organism>
<name>A0A0M0KEW6_9BACI</name>
<dbReference type="PROSITE" id="PS50110">
    <property type="entry name" value="RESPONSE_REGULATORY"/>
    <property type="match status" value="2"/>
</dbReference>
<gene>
    <name evidence="4" type="ORF">AMD01_21760</name>
</gene>
<dbReference type="Pfam" id="PF00072">
    <property type="entry name" value="Response_reg"/>
    <property type="match status" value="2"/>
</dbReference>
<dbReference type="PROSITE" id="PS50887">
    <property type="entry name" value="GGDEF"/>
    <property type="match status" value="1"/>
</dbReference>
<dbReference type="EMBL" id="LILC01000037">
    <property type="protein sequence ID" value="KOO37117.1"/>
    <property type="molecule type" value="Genomic_DNA"/>
</dbReference>
<dbReference type="CDD" id="cd17574">
    <property type="entry name" value="REC_OmpR"/>
    <property type="match status" value="1"/>
</dbReference>
<keyword evidence="1" id="KW-0597">Phosphoprotein</keyword>
<evidence type="ECO:0000313" key="5">
    <source>
        <dbReference type="Proteomes" id="UP000037558"/>
    </source>
</evidence>
<dbReference type="Pfam" id="PF00990">
    <property type="entry name" value="GGDEF"/>
    <property type="match status" value="1"/>
</dbReference>
<dbReference type="InterPro" id="IPR029787">
    <property type="entry name" value="Nucleotide_cyclase"/>
</dbReference>
<dbReference type="InterPro" id="IPR050469">
    <property type="entry name" value="Diguanylate_Cyclase"/>
</dbReference>
<dbReference type="Gene3D" id="3.30.70.270">
    <property type="match status" value="1"/>
</dbReference>
<sequence length="544" mass="62496">MKRYHNRFLENIKNQLVRWDEVSHISHQDVYRFLHSIQGTSGILGLQDISNKAAVLVHSLQEESERVWTSDEVKKYCLELLHLCYTFEVDSAIEDQPNGEIQTRINKNAPVILVVDDDTSFLMVAKKALEDEGWQVVPKTDIKRAVQSFYEIQPDCILVDVYMKNETGFELLNFFEEQSKNSFIPTMMISMDHSKSTRVMAYEKGADDFLTKDMEMDELIIRIKRQLTRKKKVDQLLLVDELTKVYNRKFLTQMYPTLLANHTLHEGRACLAVVDLDHFKNVNDSFGHIVGDKVLQTFAQFLSRHLRKEDFICRYGGEEFVLLFSNISISEAERVMNTLRDQFSMLLFDGEAEQFSCTFSAGLVEIKDVSVDIDQWVDLADDALYEAKESGRNRVKVHQGSSTIGSQRTDLRIAVVDDDPIARVVVKNTITSLIEEMNVRCSVETFGDGQDFVDSSFHQDPAPCIVILDGVMPGLDGLEVLKHIRSLQSSDQYKVIMLTSRQTPDDIAKALHLGADDYMIKPFYNQELIDRVEKWILRSSYRKA</sequence>
<dbReference type="AlphaFoldDB" id="A0A0M0KEW6"/>
<feature type="domain" description="Response regulatory" evidence="2">
    <location>
        <begin position="111"/>
        <end position="227"/>
    </location>
</feature>
<evidence type="ECO:0008006" key="6">
    <source>
        <dbReference type="Google" id="ProtNLM"/>
    </source>
</evidence>
<evidence type="ECO:0000259" key="2">
    <source>
        <dbReference type="PROSITE" id="PS50110"/>
    </source>
</evidence>
<dbReference type="SMART" id="SM00267">
    <property type="entry name" value="GGDEF"/>
    <property type="match status" value="1"/>
</dbReference>
<dbReference type="GO" id="GO:0043709">
    <property type="term" value="P:cell adhesion involved in single-species biofilm formation"/>
    <property type="evidence" value="ECO:0007669"/>
    <property type="project" value="TreeGrafter"/>
</dbReference>
<dbReference type="InterPro" id="IPR001789">
    <property type="entry name" value="Sig_transdc_resp-reg_receiver"/>
</dbReference>
<dbReference type="GO" id="GO:0000160">
    <property type="term" value="P:phosphorelay signal transduction system"/>
    <property type="evidence" value="ECO:0007669"/>
    <property type="project" value="InterPro"/>
</dbReference>
<dbReference type="CDD" id="cd01949">
    <property type="entry name" value="GGDEF"/>
    <property type="match status" value="1"/>
</dbReference>
<reference evidence="5" key="1">
    <citation type="submission" date="2015-08" db="EMBL/GenBank/DDBJ databases">
        <title>Fjat-14210 dsm16467.</title>
        <authorList>
            <person name="Liu B."/>
            <person name="Wang J."/>
            <person name="Zhu Y."/>
            <person name="Liu G."/>
            <person name="Chen Q."/>
            <person name="Chen Z."/>
            <person name="Lan J."/>
            <person name="Che J."/>
            <person name="Ge C."/>
            <person name="Shi H."/>
            <person name="Pan Z."/>
            <person name="Liu X."/>
        </authorList>
    </citation>
    <scope>NUCLEOTIDE SEQUENCE [LARGE SCALE GENOMIC DNA]</scope>
    <source>
        <strain evidence="5">DSM 16467</strain>
    </source>
</reference>
<feature type="domain" description="GGDEF" evidence="3">
    <location>
        <begin position="267"/>
        <end position="400"/>
    </location>
</feature>
<dbReference type="InterPro" id="IPR011006">
    <property type="entry name" value="CheY-like_superfamily"/>
</dbReference>
<dbReference type="SUPFAM" id="SSF52172">
    <property type="entry name" value="CheY-like"/>
    <property type="match status" value="2"/>
</dbReference>
<dbReference type="NCBIfam" id="TIGR00254">
    <property type="entry name" value="GGDEF"/>
    <property type="match status" value="1"/>
</dbReference>
<evidence type="ECO:0000259" key="3">
    <source>
        <dbReference type="PROSITE" id="PS50887"/>
    </source>
</evidence>
<dbReference type="SUPFAM" id="SSF55073">
    <property type="entry name" value="Nucleotide cyclase"/>
    <property type="match status" value="1"/>
</dbReference>
<accession>A0A0M0KEW6</accession>